<proteinExistence type="predicted"/>
<protein>
    <submittedName>
        <fullName evidence="1">Uncharacterized protein</fullName>
    </submittedName>
</protein>
<gene>
    <name evidence="1" type="ORF">O6H91_18G002500</name>
</gene>
<keyword evidence="2" id="KW-1185">Reference proteome</keyword>
<dbReference type="EMBL" id="CM055109">
    <property type="protein sequence ID" value="KAJ7522226.1"/>
    <property type="molecule type" value="Genomic_DNA"/>
</dbReference>
<sequence length="75" mass="8641">MDERNDVVRRRLQIVNAHIHAFPTGQSQHIQLQPTVGEYITEKRYSVVLLEKLSTGKWNVVSEFANILIDPNGLR</sequence>
<evidence type="ECO:0000313" key="2">
    <source>
        <dbReference type="Proteomes" id="UP001162992"/>
    </source>
</evidence>
<accession>A0ACC2AXP3</accession>
<name>A0ACC2AXP3_DIPCM</name>
<comment type="caution">
    <text evidence="1">The sequence shown here is derived from an EMBL/GenBank/DDBJ whole genome shotgun (WGS) entry which is preliminary data.</text>
</comment>
<dbReference type="Proteomes" id="UP001162992">
    <property type="component" value="Chromosome 18"/>
</dbReference>
<evidence type="ECO:0000313" key="1">
    <source>
        <dbReference type="EMBL" id="KAJ7522226.1"/>
    </source>
</evidence>
<reference evidence="2" key="1">
    <citation type="journal article" date="2024" name="Proc. Natl. Acad. Sci. U.S.A.">
        <title>Extraordinary preservation of gene collinearity over three hundred million years revealed in homosporous lycophytes.</title>
        <authorList>
            <person name="Li C."/>
            <person name="Wickell D."/>
            <person name="Kuo L.Y."/>
            <person name="Chen X."/>
            <person name="Nie B."/>
            <person name="Liao X."/>
            <person name="Peng D."/>
            <person name="Ji J."/>
            <person name="Jenkins J."/>
            <person name="Williams M."/>
            <person name="Shu S."/>
            <person name="Plott C."/>
            <person name="Barry K."/>
            <person name="Rajasekar S."/>
            <person name="Grimwood J."/>
            <person name="Han X."/>
            <person name="Sun S."/>
            <person name="Hou Z."/>
            <person name="He W."/>
            <person name="Dai G."/>
            <person name="Sun C."/>
            <person name="Schmutz J."/>
            <person name="Leebens-Mack J.H."/>
            <person name="Li F.W."/>
            <person name="Wang L."/>
        </authorList>
    </citation>
    <scope>NUCLEOTIDE SEQUENCE [LARGE SCALE GENOMIC DNA]</scope>
    <source>
        <strain evidence="2">cv. PW_Plant_1</strain>
    </source>
</reference>
<organism evidence="1 2">
    <name type="scientific">Diphasiastrum complanatum</name>
    <name type="common">Issler's clubmoss</name>
    <name type="synonym">Lycopodium complanatum</name>
    <dbReference type="NCBI Taxonomy" id="34168"/>
    <lineage>
        <taxon>Eukaryota</taxon>
        <taxon>Viridiplantae</taxon>
        <taxon>Streptophyta</taxon>
        <taxon>Embryophyta</taxon>
        <taxon>Tracheophyta</taxon>
        <taxon>Lycopodiopsida</taxon>
        <taxon>Lycopodiales</taxon>
        <taxon>Lycopodiaceae</taxon>
        <taxon>Lycopodioideae</taxon>
        <taxon>Diphasiastrum</taxon>
    </lineage>
</organism>